<dbReference type="AlphaFoldDB" id="A0AAW1W4W1"/>
<keyword evidence="6" id="KW-0406">Ion transport</keyword>
<dbReference type="CDD" id="cd00038">
    <property type="entry name" value="CAP_ED"/>
    <property type="match status" value="1"/>
</dbReference>
<dbReference type="PANTHER" id="PTHR45651">
    <property type="entry name" value="CYCLIC NUCLEOTIDE-GATED ION CHANNEL 15-RELATED-RELATED"/>
    <property type="match status" value="1"/>
</dbReference>
<evidence type="ECO:0000256" key="10">
    <source>
        <dbReference type="SAM" id="MobiDB-lite"/>
    </source>
</evidence>
<evidence type="ECO:0000256" key="11">
    <source>
        <dbReference type="SAM" id="Phobius"/>
    </source>
</evidence>
<evidence type="ECO:0000256" key="2">
    <source>
        <dbReference type="ARBA" id="ARBA00010486"/>
    </source>
</evidence>
<feature type="transmembrane region" description="Helical" evidence="11">
    <location>
        <begin position="354"/>
        <end position="372"/>
    </location>
</feature>
<keyword evidence="8" id="KW-1071">Ligand-gated ion channel</keyword>
<dbReference type="GO" id="GO:0016020">
    <property type="term" value="C:membrane"/>
    <property type="evidence" value="ECO:0007669"/>
    <property type="project" value="UniProtKB-SubCell"/>
</dbReference>
<evidence type="ECO:0000313" key="13">
    <source>
        <dbReference type="EMBL" id="KAK9914517.1"/>
    </source>
</evidence>
<evidence type="ECO:0000256" key="1">
    <source>
        <dbReference type="ARBA" id="ARBA00004141"/>
    </source>
</evidence>
<evidence type="ECO:0000313" key="14">
    <source>
        <dbReference type="Proteomes" id="UP001457282"/>
    </source>
</evidence>
<evidence type="ECO:0000259" key="12">
    <source>
        <dbReference type="PROSITE" id="PS50042"/>
    </source>
</evidence>
<feature type="transmembrane region" description="Helical" evidence="11">
    <location>
        <begin position="102"/>
        <end position="121"/>
    </location>
</feature>
<name>A0AAW1W4W1_RUBAR</name>
<reference evidence="13 14" key="1">
    <citation type="journal article" date="2023" name="G3 (Bethesda)">
        <title>A chromosome-length genome assembly and annotation of blackberry (Rubus argutus, cv. 'Hillquist').</title>
        <authorList>
            <person name="Bruna T."/>
            <person name="Aryal R."/>
            <person name="Dudchenko O."/>
            <person name="Sargent D.J."/>
            <person name="Mead D."/>
            <person name="Buti M."/>
            <person name="Cavallini A."/>
            <person name="Hytonen T."/>
            <person name="Andres J."/>
            <person name="Pham M."/>
            <person name="Weisz D."/>
            <person name="Mascagni F."/>
            <person name="Usai G."/>
            <person name="Natali L."/>
            <person name="Bassil N."/>
            <person name="Fernandez G.E."/>
            <person name="Lomsadze A."/>
            <person name="Armour M."/>
            <person name="Olukolu B."/>
            <person name="Poorten T."/>
            <person name="Britton C."/>
            <person name="Davik J."/>
            <person name="Ashrafi H."/>
            <person name="Aiden E.L."/>
            <person name="Borodovsky M."/>
            <person name="Worthington M."/>
        </authorList>
    </citation>
    <scope>NUCLEOTIDE SEQUENCE [LARGE SCALE GENOMIC DNA]</scope>
    <source>
        <strain evidence="13">PI 553951</strain>
    </source>
</reference>
<dbReference type="GO" id="GO:0005216">
    <property type="term" value="F:monoatomic ion channel activity"/>
    <property type="evidence" value="ECO:0007669"/>
    <property type="project" value="InterPro"/>
</dbReference>
<keyword evidence="14" id="KW-1185">Reference proteome</keyword>
<dbReference type="EMBL" id="JBEDUW010000007">
    <property type="protein sequence ID" value="KAK9914517.1"/>
    <property type="molecule type" value="Genomic_DNA"/>
</dbReference>
<dbReference type="PROSITE" id="PS50042">
    <property type="entry name" value="CNMP_BINDING_3"/>
    <property type="match status" value="1"/>
</dbReference>
<dbReference type="Pfam" id="PF00520">
    <property type="entry name" value="Ion_trans"/>
    <property type="match status" value="1"/>
</dbReference>
<dbReference type="PANTHER" id="PTHR45651:SF68">
    <property type="entry name" value="ION TRANSPORT DOMAIN-CONTAINING PROTEIN"/>
    <property type="match status" value="1"/>
</dbReference>
<protein>
    <recommendedName>
        <fullName evidence="12">Cyclic nucleotide-binding domain-containing protein</fullName>
    </recommendedName>
</protein>
<dbReference type="InterPro" id="IPR000595">
    <property type="entry name" value="cNMP-bd_dom"/>
</dbReference>
<gene>
    <name evidence="13" type="ORF">M0R45_038291</name>
</gene>
<evidence type="ECO:0000256" key="5">
    <source>
        <dbReference type="ARBA" id="ARBA00022989"/>
    </source>
</evidence>
<feature type="region of interest" description="Disordered" evidence="10">
    <location>
        <begin position="15"/>
        <end position="38"/>
    </location>
</feature>
<organism evidence="13 14">
    <name type="scientific">Rubus argutus</name>
    <name type="common">Southern blackberry</name>
    <dbReference type="NCBI Taxonomy" id="59490"/>
    <lineage>
        <taxon>Eukaryota</taxon>
        <taxon>Viridiplantae</taxon>
        <taxon>Streptophyta</taxon>
        <taxon>Embryophyta</taxon>
        <taxon>Tracheophyta</taxon>
        <taxon>Spermatophyta</taxon>
        <taxon>Magnoliopsida</taxon>
        <taxon>eudicotyledons</taxon>
        <taxon>Gunneridae</taxon>
        <taxon>Pentapetalae</taxon>
        <taxon>rosids</taxon>
        <taxon>fabids</taxon>
        <taxon>Rosales</taxon>
        <taxon>Rosaceae</taxon>
        <taxon>Rosoideae</taxon>
        <taxon>Rosoideae incertae sedis</taxon>
        <taxon>Rubus</taxon>
    </lineage>
</organism>
<evidence type="ECO:0000256" key="3">
    <source>
        <dbReference type="ARBA" id="ARBA00022448"/>
    </source>
</evidence>
<feature type="compositionally biased region" description="Basic and acidic residues" evidence="10">
    <location>
        <begin position="25"/>
        <end position="38"/>
    </location>
</feature>
<keyword evidence="3" id="KW-0813">Transport</keyword>
<dbReference type="InterPro" id="IPR005821">
    <property type="entry name" value="Ion_trans_dom"/>
</dbReference>
<dbReference type="SUPFAM" id="SSF81324">
    <property type="entry name" value="Voltage-gated potassium channels"/>
    <property type="match status" value="1"/>
</dbReference>
<comment type="subcellular location">
    <subcellularLocation>
        <location evidence="1">Membrane</location>
        <topology evidence="1">Multi-pass membrane protein</topology>
    </subcellularLocation>
</comment>
<evidence type="ECO:0000256" key="4">
    <source>
        <dbReference type="ARBA" id="ARBA00022692"/>
    </source>
</evidence>
<sequence length="655" mass="74726">MANSAVALEIEPLKEEKTRSSVVDEQSKLETKDGGDARTTRKWPSFNTILNPKGKILPMWNKIFVISCVFAVSFDPLFFYIPIIDEKNKCLMFDKRLKAIALGLRLLSDLLYIADIIMRILTNIPKTQDQEAPNSKPKKSFEDVLAIAKRLWAKTNRSYILIDIFAILPIPQVGIFIFFSNMKSPTCLKARKLFDALILLQFVPRVFPIYFLCRERNKTLNKVGIWTKSVFNFFLYILASHVLGALWYFFTIQREMDCWHQFCRDQHGCQPSAFTCSESWGNITMLNISCPIKLPNPGQETPFDFGIFGDAIDSGIVRSIDFPQKCLNCFWWGLRNLSSLGQNLKTSTYAWENLFAVFISITGLLLFIYLIGNLQAYLQFATTRSEKLRRKMKTKKLEVDLWLSRKGLPSNLKEVIMHFIQQELEQNKDVEVESILSVLPSTHSKYIKRYLSLATLKKVPMLQNMGVTLLKAMCVHLKTVDYAGDSCIIGEGDRLNKIIFITHGTVQTYKTNGKGGKIGSKFLEKGDFYGADELLSWVSKFSSFDALPTSMRMVKPVTKVEAFELSADDLKSVAIKYWWNFTKNKELAEFSNSLLEEFAEASIEQEIRRQKMKSLKNLGTTSGSKKFEKLVSKIMREQIASPVCALQGSLLELGS</sequence>
<keyword evidence="7 11" id="KW-0472">Membrane</keyword>
<dbReference type="Gene3D" id="1.10.287.70">
    <property type="match status" value="1"/>
</dbReference>
<feature type="transmembrane region" description="Helical" evidence="11">
    <location>
        <begin position="159"/>
        <end position="181"/>
    </location>
</feature>
<comment type="similarity">
    <text evidence="2">Belongs to the cyclic nucleotide-gated cation channel (TC 1.A.1.5) family.</text>
</comment>
<keyword evidence="4 11" id="KW-0812">Transmembrane</keyword>
<evidence type="ECO:0000256" key="6">
    <source>
        <dbReference type="ARBA" id="ARBA00023065"/>
    </source>
</evidence>
<comment type="caution">
    <text evidence="13">The sequence shown here is derived from an EMBL/GenBank/DDBJ whole genome shotgun (WGS) entry which is preliminary data.</text>
</comment>
<evidence type="ECO:0000256" key="8">
    <source>
        <dbReference type="ARBA" id="ARBA00023286"/>
    </source>
</evidence>
<keyword evidence="5 11" id="KW-1133">Transmembrane helix</keyword>
<dbReference type="Proteomes" id="UP001457282">
    <property type="component" value="Unassembled WGS sequence"/>
</dbReference>
<proteinExistence type="inferred from homology"/>
<evidence type="ECO:0000256" key="7">
    <source>
        <dbReference type="ARBA" id="ARBA00023136"/>
    </source>
</evidence>
<dbReference type="SUPFAM" id="SSF51206">
    <property type="entry name" value="cAMP-binding domain-like"/>
    <property type="match status" value="1"/>
</dbReference>
<feature type="domain" description="Cyclic nucleotide-binding" evidence="12">
    <location>
        <begin position="461"/>
        <end position="535"/>
    </location>
</feature>
<evidence type="ECO:0000256" key="9">
    <source>
        <dbReference type="ARBA" id="ARBA00023303"/>
    </source>
</evidence>
<keyword evidence="9" id="KW-0407">Ion channel</keyword>
<dbReference type="InterPro" id="IPR014710">
    <property type="entry name" value="RmlC-like_jellyroll"/>
</dbReference>
<accession>A0AAW1W4W1</accession>
<feature type="transmembrane region" description="Helical" evidence="11">
    <location>
        <begin position="63"/>
        <end position="81"/>
    </location>
</feature>
<feature type="transmembrane region" description="Helical" evidence="11">
    <location>
        <begin position="231"/>
        <end position="250"/>
    </location>
</feature>
<dbReference type="Gene3D" id="2.60.120.10">
    <property type="entry name" value="Jelly Rolls"/>
    <property type="match status" value="1"/>
</dbReference>
<dbReference type="InterPro" id="IPR018490">
    <property type="entry name" value="cNMP-bd_dom_sf"/>
</dbReference>